<evidence type="ECO:0008006" key="3">
    <source>
        <dbReference type="Google" id="ProtNLM"/>
    </source>
</evidence>
<protein>
    <recommendedName>
        <fullName evidence="3">Secreted peptide</fullName>
    </recommendedName>
</protein>
<sequence length="98" mass="10780">MVHRQLLLLLLLLNLLLFLMMTIAAQCCFCLICLESKCTGMVFFSVRVVVVCCRVNAFAAPTAVADNFNFIVLSRVCSSFTICFSLAVFASPVHCSCC</sequence>
<feature type="chain" id="PRO_5014766310" description="Secreted peptide" evidence="1">
    <location>
        <begin position="25"/>
        <end position="98"/>
    </location>
</feature>
<evidence type="ECO:0000313" key="2">
    <source>
        <dbReference type="EMBL" id="MBW29268.1"/>
    </source>
</evidence>
<dbReference type="AlphaFoldDB" id="A0A2M3ZLI2"/>
<feature type="signal peptide" evidence="1">
    <location>
        <begin position="1"/>
        <end position="24"/>
    </location>
</feature>
<proteinExistence type="predicted"/>
<accession>A0A2M3ZLI2</accession>
<name>A0A2M3ZLI2_9DIPT</name>
<reference evidence="2" key="1">
    <citation type="submission" date="2018-01" db="EMBL/GenBank/DDBJ databases">
        <title>An insight into the sialome of Amazonian anophelines.</title>
        <authorList>
            <person name="Ribeiro J.M."/>
            <person name="Scarpassa V."/>
            <person name="Calvo E."/>
        </authorList>
    </citation>
    <scope>NUCLEOTIDE SEQUENCE</scope>
    <source>
        <tissue evidence="2">Salivary glands</tissue>
    </source>
</reference>
<keyword evidence="1" id="KW-0732">Signal</keyword>
<evidence type="ECO:0000256" key="1">
    <source>
        <dbReference type="SAM" id="SignalP"/>
    </source>
</evidence>
<dbReference type="EMBL" id="GGFM01008517">
    <property type="protein sequence ID" value="MBW29268.1"/>
    <property type="molecule type" value="Transcribed_RNA"/>
</dbReference>
<organism evidence="2">
    <name type="scientific">Anopheles braziliensis</name>
    <dbReference type="NCBI Taxonomy" id="58242"/>
    <lineage>
        <taxon>Eukaryota</taxon>
        <taxon>Metazoa</taxon>
        <taxon>Ecdysozoa</taxon>
        <taxon>Arthropoda</taxon>
        <taxon>Hexapoda</taxon>
        <taxon>Insecta</taxon>
        <taxon>Pterygota</taxon>
        <taxon>Neoptera</taxon>
        <taxon>Endopterygota</taxon>
        <taxon>Diptera</taxon>
        <taxon>Nematocera</taxon>
        <taxon>Culicoidea</taxon>
        <taxon>Culicidae</taxon>
        <taxon>Anophelinae</taxon>
        <taxon>Anopheles</taxon>
    </lineage>
</organism>